<gene>
    <name evidence="1" type="ORF">QWJ41_21950</name>
</gene>
<comment type="caution">
    <text evidence="1">The sequence shown here is derived from an EMBL/GenBank/DDBJ whole genome shotgun (WGS) entry which is preliminary data.</text>
</comment>
<evidence type="ECO:0000313" key="2">
    <source>
        <dbReference type="Proteomes" id="UP001168363"/>
    </source>
</evidence>
<feature type="non-terminal residue" evidence="1">
    <location>
        <position position="1"/>
    </location>
</feature>
<keyword evidence="2" id="KW-1185">Reference proteome</keyword>
<sequence>APRARTPAAAPGPVQRAYLSLLREGYVARVVRSARRTSAARAARVVEVLGAHLDGPVAGMYATVPLPT</sequence>
<proteinExistence type="predicted"/>
<keyword evidence="1" id="KW-0032">Aminotransferase</keyword>
<dbReference type="GO" id="GO:0008483">
    <property type="term" value="F:transaminase activity"/>
    <property type="evidence" value="ECO:0007669"/>
    <property type="project" value="UniProtKB-KW"/>
</dbReference>
<protein>
    <submittedName>
        <fullName evidence="1">PLP-dependent aminotransferase family protein</fullName>
    </submittedName>
</protein>
<evidence type="ECO:0000313" key="1">
    <source>
        <dbReference type="EMBL" id="MDO3398390.1"/>
    </source>
</evidence>
<keyword evidence="1" id="KW-0808">Transferase</keyword>
<accession>A0ABT8TWR3</accession>
<reference evidence="1" key="1">
    <citation type="submission" date="2023-06" db="EMBL/GenBank/DDBJ databases">
        <title>Genome sequence of Nocardioides sp. SOB44.</title>
        <authorList>
            <person name="Zhang G."/>
        </authorList>
    </citation>
    <scope>NUCLEOTIDE SEQUENCE</scope>
    <source>
        <strain evidence="1">SOB44</strain>
    </source>
</reference>
<organism evidence="1 2">
    <name type="scientific">Nocardioides cremeus</name>
    <dbReference type="NCBI Taxonomy" id="3058044"/>
    <lineage>
        <taxon>Bacteria</taxon>
        <taxon>Bacillati</taxon>
        <taxon>Actinomycetota</taxon>
        <taxon>Actinomycetes</taxon>
        <taxon>Propionibacteriales</taxon>
        <taxon>Nocardioidaceae</taxon>
        <taxon>Nocardioides</taxon>
    </lineage>
</organism>
<dbReference type="InterPro" id="IPR015424">
    <property type="entry name" value="PyrdxlP-dep_Trfase"/>
</dbReference>
<dbReference type="SUPFAM" id="SSF53383">
    <property type="entry name" value="PLP-dependent transferases"/>
    <property type="match status" value="1"/>
</dbReference>
<name>A0ABT8TWR3_9ACTN</name>
<feature type="non-terminal residue" evidence="1">
    <location>
        <position position="68"/>
    </location>
</feature>
<dbReference type="Proteomes" id="UP001168363">
    <property type="component" value="Unassembled WGS sequence"/>
</dbReference>
<dbReference type="EMBL" id="JAULSC010000522">
    <property type="protein sequence ID" value="MDO3398390.1"/>
    <property type="molecule type" value="Genomic_DNA"/>
</dbReference>